<name>A0AAW2K5J0_SESRA</name>
<proteinExistence type="predicted"/>
<sequence>MAEIVAAETSTNRVVEAAQYEKDVLYIHPSEHSNLALTSMPLDGTNFLAWHRAVYVSLGTEMKLAFIDGSFQCPPVGSTLDCNTEKVCHSISNGPMVYQLQREISTVSQHDISLTVYFTKLMKTWNEITCLAPPPKCR</sequence>
<organism evidence="2">
    <name type="scientific">Sesamum radiatum</name>
    <name type="common">Black benniseed</name>
    <dbReference type="NCBI Taxonomy" id="300843"/>
    <lineage>
        <taxon>Eukaryota</taxon>
        <taxon>Viridiplantae</taxon>
        <taxon>Streptophyta</taxon>
        <taxon>Embryophyta</taxon>
        <taxon>Tracheophyta</taxon>
        <taxon>Spermatophyta</taxon>
        <taxon>Magnoliopsida</taxon>
        <taxon>eudicotyledons</taxon>
        <taxon>Gunneridae</taxon>
        <taxon>Pentapetalae</taxon>
        <taxon>asterids</taxon>
        <taxon>lamiids</taxon>
        <taxon>Lamiales</taxon>
        <taxon>Pedaliaceae</taxon>
        <taxon>Sesamum</taxon>
    </lineage>
</organism>
<dbReference type="PANTHER" id="PTHR37610">
    <property type="entry name" value="CCHC-TYPE DOMAIN-CONTAINING PROTEIN"/>
    <property type="match status" value="1"/>
</dbReference>
<evidence type="ECO:0000259" key="1">
    <source>
        <dbReference type="Pfam" id="PF14244"/>
    </source>
</evidence>
<dbReference type="InterPro" id="IPR029472">
    <property type="entry name" value="Copia-like_N"/>
</dbReference>
<reference evidence="2" key="1">
    <citation type="submission" date="2020-06" db="EMBL/GenBank/DDBJ databases">
        <authorList>
            <person name="Li T."/>
            <person name="Hu X."/>
            <person name="Zhang T."/>
            <person name="Song X."/>
            <person name="Zhang H."/>
            <person name="Dai N."/>
            <person name="Sheng W."/>
            <person name="Hou X."/>
            <person name="Wei L."/>
        </authorList>
    </citation>
    <scope>NUCLEOTIDE SEQUENCE</scope>
    <source>
        <strain evidence="2">G02</strain>
        <tissue evidence="2">Leaf</tissue>
    </source>
</reference>
<dbReference type="Pfam" id="PF14244">
    <property type="entry name" value="Retrotran_gag_3"/>
    <property type="match status" value="1"/>
</dbReference>
<dbReference type="AlphaFoldDB" id="A0AAW2K5J0"/>
<feature type="domain" description="Retrotransposon Copia-like N-terminal" evidence="1">
    <location>
        <begin position="28"/>
        <end position="75"/>
    </location>
</feature>
<evidence type="ECO:0000313" key="2">
    <source>
        <dbReference type="EMBL" id="KAL0301920.1"/>
    </source>
</evidence>
<dbReference type="PANTHER" id="PTHR37610:SF40">
    <property type="entry name" value="OS01G0909600 PROTEIN"/>
    <property type="match status" value="1"/>
</dbReference>
<comment type="caution">
    <text evidence="2">The sequence shown here is derived from an EMBL/GenBank/DDBJ whole genome shotgun (WGS) entry which is preliminary data.</text>
</comment>
<protein>
    <recommendedName>
        <fullName evidence="1">Retrotransposon Copia-like N-terminal domain-containing protein</fullName>
    </recommendedName>
</protein>
<reference evidence="2" key="2">
    <citation type="journal article" date="2024" name="Plant">
        <title>Genomic evolution and insights into agronomic trait innovations of Sesamum species.</title>
        <authorList>
            <person name="Miao H."/>
            <person name="Wang L."/>
            <person name="Qu L."/>
            <person name="Liu H."/>
            <person name="Sun Y."/>
            <person name="Le M."/>
            <person name="Wang Q."/>
            <person name="Wei S."/>
            <person name="Zheng Y."/>
            <person name="Lin W."/>
            <person name="Duan Y."/>
            <person name="Cao H."/>
            <person name="Xiong S."/>
            <person name="Wang X."/>
            <person name="Wei L."/>
            <person name="Li C."/>
            <person name="Ma Q."/>
            <person name="Ju M."/>
            <person name="Zhao R."/>
            <person name="Li G."/>
            <person name="Mu C."/>
            <person name="Tian Q."/>
            <person name="Mei H."/>
            <person name="Zhang T."/>
            <person name="Gao T."/>
            <person name="Zhang H."/>
        </authorList>
    </citation>
    <scope>NUCLEOTIDE SEQUENCE</scope>
    <source>
        <strain evidence="2">G02</strain>
    </source>
</reference>
<gene>
    <name evidence="2" type="ORF">Sradi_6468800</name>
</gene>
<accession>A0AAW2K5J0</accession>
<dbReference type="EMBL" id="JACGWJ010000030">
    <property type="protein sequence ID" value="KAL0301920.1"/>
    <property type="molecule type" value="Genomic_DNA"/>
</dbReference>